<gene>
    <name evidence="1" type="ORF">METZ01_LOCUS267512</name>
</gene>
<evidence type="ECO:0000313" key="1">
    <source>
        <dbReference type="EMBL" id="SVC14658.1"/>
    </source>
</evidence>
<name>A0A382JS31_9ZZZZ</name>
<sequence length="110" mass="12673">MNQQYSTIVKEIIEELESRNPLPPLSPTEEWSSRLTARLENYSLGDLFDGFAVTDSEFGECVKSGLLLWNDALDSSHKIVQNIGTKTGNYWHAIMHRRENDYSNAKYWFG</sequence>
<dbReference type="AlphaFoldDB" id="A0A382JS31"/>
<reference evidence="1" key="1">
    <citation type="submission" date="2018-05" db="EMBL/GenBank/DDBJ databases">
        <authorList>
            <person name="Lanie J.A."/>
            <person name="Ng W.-L."/>
            <person name="Kazmierczak K.M."/>
            <person name="Andrzejewski T.M."/>
            <person name="Davidsen T.M."/>
            <person name="Wayne K.J."/>
            <person name="Tettelin H."/>
            <person name="Glass J.I."/>
            <person name="Rusch D."/>
            <person name="Podicherti R."/>
            <person name="Tsui H.-C.T."/>
            <person name="Winkler M.E."/>
        </authorList>
    </citation>
    <scope>NUCLEOTIDE SEQUENCE</scope>
</reference>
<proteinExistence type="predicted"/>
<organism evidence="1">
    <name type="scientific">marine metagenome</name>
    <dbReference type="NCBI Taxonomy" id="408172"/>
    <lineage>
        <taxon>unclassified sequences</taxon>
        <taxon>metagenomes</taxon>
        <taxon>ecological metagenomes</taxon>
    </lineage>
</organism>
<dbReference type="EMBL" id="UINC01075960">
    <property type="protein sequence ID" value="SVC14658.1"/>
    <property type="molecule type" value="Genomic_DNA"/>
</dbReference>
<feature type="non-terminal residue" evidence="1">
    <location>
        <position position="110"/>
    </location>
</feature>
<protein>
    <submittedName>
        <fullName evidence="1">Uncharacterized protein</fullName>
    </submittedName>
</protein>
<accession>A0A382JS31</accession>